<dbReference type="Pfam" id="PF00447">
    <property type="entry name" value="HSF_DNA-bind"/>
    <property type="match status" value="1"/>
</dbReference>
<organism evidence="9 10">
    <name type="scientific">Tieghemiomyces parasiticus</name>
    <dbReference type="NCBI Taxonomy" id="78921"/>
    <lineage>
        <taxon>Eukaryota</taxon>
        <taxon>Fungi</taxon>
        <taxon>Fungi incertae sedis</taxon>
        <taxon>Zoopagomycota</taxon>
        <taxon>Kickxellomycotina</taxon>
        <taxon>Dimargaritomycetes</taxon>
        <taxon>Dimargaritales</taxon>
        <taxon>Dimargaritaceae</taxon>
        <taxon>Tieghemiomyces</taxon>
    </lineage>
</organism>
<dbReference type="PANTHER" id="PTHR10015">
    <property type="entry name" value="HEAT SHOCK TRANSCRIPTION FACTOR"/>
    <property type="match status" value="1"/>
</dbReference>
<evidence type="ECO:0000256" key="7">
    <source>
        <dbReference type="SAM" id="MobiDB-lite"/>
    </source>
</evidence>
<sequence length="572" mass="61424">MANMSLSANYAPGSTGRESPIHLQDNATIPPFAAKLYDGMDNSDFSSCIAWDPSGTILHVTDIKEFTKVVLPAYFKTRVFNSFVRQLHIYGFTRKSDARKNRGDNMKNQCTFQHPYFQKGRRDLLVHIRRQAQKSGRDRYDHGYHPYGMEHPGYQTEYAPYLPYGYPHSASAPQQQHPPPTSQAYKTGYPTPTMAHHCPPQTGVPAPIASDDNLSIDPNATGASNTSSSTAAATSTYPDYATGAGYPDAYAYNYGYQSTPMAGVAEGYYSQDPATYTHGASGAELQGPYATYYAQDYDHYYGDQAPTTAHGVYPNSNPYDATAMAATVSAVGSAYGDYYAPTAMSTTITTATTTPGPAGATKDTTQFPPSPHSGTDIPSGNHDPSCYPTTTTLPNGGDSSTTYTHDSHQYYGQPKHAGYPAEYTAFAPYGGTVPSTASSIYNPSPSPYQYATAATETNPTGHHHDSIYRHRTQAVQGQSTPADSTRGSVDETASAVTATSLNTRSEISATLPDIQTFLSTTMDVATASTGSESLDTVAPYDLSTVAVIASPALGLDMRMTQSMHPYIASQSL</sequence>
<dbReference type="SUPFAM" id="SSF46785">
    <property type="entry name" value="Winged helix' DNA-binding domain"/>
    <property type="match status" value="1"/>
</dbReference>
<evidence type="ECO:0000256" key="3">
    <source>
        <dbReference type="ARBA" id="ARBA00023125"/>
    </source>
</evidence>
<name>A0A9W8A5A4_9FUNG</name>
<keyword evidence="4" id="KW-0804">Transcription</keyword>
<feature type="region of interest" description="Disordered" evidence="7">
    <location>
        <begin position="212"/>
        <end position="233"/>
    </location>
</feature>
<dbReference type="GO" id="GO:0005634">
    <property type="term" value="C:nucleus"/>
    <property type="evidence" value="ECO:0007669"/>
    <property type="project" value="UniProtKB-SubCell"/>
</dbReference>
<feature type="compositionally biased region" description="Polar residues" evidence="7">
    <location>
        <begin position="387"/>
        <end position="404"/>
    </location>
</feature>
<dbReference type="Gene3D" id="1.10.10.10">
    <property type="entry name" value="Winged helix-like DNA-binding domain superfamily/Winged helix DNA-binding domain"/>
    <property type="match status" value="1"/>
</dbReference>
<evidence type="ECO:0000256" key="5">
    <source>
        <dbReference type="ARBA" id="ARBA00023242"/>
    </source>
</evidence>
<protein>
    <recommendedName>
        <fullName evidence="8">HSF-type DNA-binding domain-containing protein</fullName>
    </recommendedName>
</protein>
<keyword evidence="5" id="KW-0539">Nucleus</keyword>
<comment type="caution">
    <text evidence="9">The sequence shown here is derived from an EMBL/GenBank/DDBJ whole genome shotgun (WGS) entry which is preliminary data.</text>
</comment>
<keyword evidence="2" id="KW-0805">Transcription regulation</keyword>
<reference evidence="9" key="1">
    <citation type="submission" date="2022-07" db="EMBL/GenBank/DDBJ databases">
        <title>Phylogenomic reconstructions and comparative analyses of Kickxellomycotina fungi.</title>
        <authorList>
            <person name="Reynolds N.K."/>
            <person name="Stajich J.E."/>
            <person name="Barry K."/>
            <person name="Grigoriev I.V."/>
            <person name="Crous P."/>
            <person name="Smith M.E."/>
        </authorList>
    </citation>
    <scope>NUCLEOTIDE SEQUENCE</scope>
    <source>
        <strain evidence="9">RSA 861</strain>
    </source>
</reference>
<feature type="region of interest" description="Disordered" evidence="7">
    <location>
        <begin position="1"/>
        <end position="22"/>
    </location>
</feature>
<gene>
    <name evidence="9" type="ORF">IWQ60_005915</name>
</gene>
<evidence type="ECO:0000256" key="6">
    <source>
        <dbReference type="RuleBase" id="RU004020"/>
    </source>
</evidence>
<dbReference type="InterPro" id="IPR036388">
    <property type="entry name" value="WH-like_DNA-bd_sf"/>
</dbReference>
<keyword evidence="3" id="KW-0238">DNA-binding</keyword>
<dbReference type="EMBL" id="JANBPT010000337">
    <property type="protein sequence ID" value="KAJ1923391.1"/>
    <property type="molecule type" value="Genomic_DNA"/>
</dbReference>
<feature type="domain" description="HSF-type DNA-binding" evidence="8">
    <location>
        <begin position="28"/>
        <end position="131"/>
    </location>
</feature>
<dbReference type="GO" id="GO:0043565">
    <property type="term" value="F:sequence-specific DNA binding"/>
    <property type="evidence" value="ECO:0007669"/>
    <property type="project" value="InterPro"/>
</dbReference>
<dbReference type="InterPro" id="IPR000232">
    <property type="entry name" value="HSF_DNA-bd"/>
</dbReference>
<dbReference type="PANTHER" id="PTHR10015:SF206">
    <property type="entry name" value="HSF-TYPE DNA-BINDING DOMAIN-CONTAINING PROTEIN"/>
    <property type="match status" value="1"/>
</dbReference>
<feature type="compositionally biased region" description="Low complexity" evidence="7">
    <location>
        <begin position="353"/>
        <end position="365"/>
    </location>
</feature>
<evidence type="ECO:0000313" key="10">
    <source>
        <dbReference type="Proteomes" id="UP001150569"/>
    </source>
</evidence>
<dbReference type="InterPro" id="IPR036390">
    <property type="entry name" value="WH_DNA-bd_sf"/>
</dbReference>
<proteinExistence type="inferred from homology"/>
<keyword evidence="10" id="KW-1185">Reference proteome</keyword>
<comment type="similarity">
    <text evidence="6">Belongs to the HSF family.</text>
</comment>
<evidence type="ECO:0000256" key="2">
    <source>
        <dbReference type="ARBA" id="ARBA00023015"/>
    </source>
</evidence>
<feature type="region of interest" description="Disordered" evidence="7">
    <location>
        <begin position="166"/>
        <end position="186"/>
    </location>
</feature>
<evidence type="ECO:0000256" key="4">
    <source>
        <dbReference type="ARBA" id="ARBA00023163"/>
    </source>
</evidence>
<comment type="subcellular location">
    <subcellularLocation>
        <location evidence="1">Nucleus</location>
    </subcellularLocation>
</comment>
<evidence type="ECO:0000259" key="8">
    <source>
        <dbReference type="SMART" id="SM00415"/>
    </source>
</evidence>
<dbReference type="GO" id="GO:0003700">
    <property type="term" value="F:DNA-binding transcription factor activity"/>
    <property type="evidence" value="ECO:0007669"/>
    <property type="project" value="InterPro"/>
</dbReference>
<dbReference type="AlphaFoldDB" id="A0A9W8A5A4"/>
<evidence type="ECO:0000256" key="1">
    <source>
        <dbReference type="ARBA" id="ARBA00004123"/>
    </source>
</evidence>
<dbReference type="SMART" id="SM00415">
    <property type="entry name" value="HSF"/>
    <property type="match status" value="1"/>
</dbReference>
<dbReference type="PRINTS" id="PR00056">
    <property type="entry name" value="HSFDOMAIN"/>
</dbReference>
<feature type="compositionally biased region" description="Low complexity" evidence="7">
    <location>
        <begin position="219"/>
        <end position="233"/>
    </location>
</feature>
<evidence type="ECO:0000313" key="9">
    <source>
        <dbReference type="EMBL" id="KAJ1923391.1"/>
    </source>
</evidence>
<accession>A0A9W8A5A4</accession>
<dbReference type="OrthoDB" id="60033at2759"/>
<dbReference type="FunFam" id="1.10.10.10:FF:000027">
    <property type="entry name" value="Heat shock transcription factor 1"/>
    <property type="match status" value="1"/>
</dbReference>
<feature type="region of interest" description="Disordered" evidence="7">
    <location>
        <begin position="353"/>
        <end position="408"/>
    </location>
</feature>
<dbReference type="Proteomes" id="UP001150569">
    <property type="component" value="Unassembled WGS sequence"/>
</dbReference>